<dbReference type="Proteomes" id="UP001151760">
    <property type="component" value="Unassembled WGS sequence"/>
</dbReference>
<dbReference type="InterPro" id="IPR012337">
    <property type="entry name" value="RNaseH-like_sf"/>
</dbReference>
<reference evidence="2" key="1">
    <citation type="journal article" date="2022" name="Int. J. Mol. Sci.">
        <title>Draft Genome of Tanacetum Coccineum: Genomic Comparison of Closely Related Tanacetum-Family Plants.</title>
        <authorList>
            <person name="Yamashiro T."/>
            <person name="Shiraishi A."/>
            <person name="Nakayama K."/>
            <person name="Satake H."/>
        </authorList>
    </citation>
    <scope>NUCLEOTIDE SEQUENCE</scope>
</reference>
<protein>
    <submittedName>
        <fullName evidence="2">Reverse transcriptase domain-containing protein</fullName>
    </submittedName>
</protein>
<dbReference type="Pfam" id="PF00665">
    <property type="entry name" value="rve"/>
    <property type="match status" value="1"/>
</dbReference>
<evidence type="ECO:0000313" key="3">
    <source>
        <dbReference type="Proteomes" id="UP001151760"/>
    </source>
</evidence>
<evidence type="ECO:0000259" key="1">
    <source>
        <dbReference type="PROSITE" id="PS50994"/>
    </source>
</evidence>
<name>A0ABQ5GJA3_9ASTR</name>
<feature type="domain" description="Integrase catalytic" evidence="1">
    <location>
        <begin position="5"/>
        <end position="109"/>
    </location>
</feature>
<keyword evidence="2" id="KW-0808">Transferase</keyword>
<sequence length="109" mass="12323">MTSIMSAWPFSQWGIDIVGPLPTAPGGARFLVVAIDYFTKWDEAKPLISTTGKHMEKFVWEHIVYKFGRPQAIISDNGKQFVEGTFPLFYKKLGMLQASTSVYHPQANR</sequence>
<dbReference type="GO" id="GO:0003964">
    <property type="term" value="F:RNA-directed DNA polymerase activity"/>
    <property type="evidence" value="ECO:0007669"/>
    <property type="project" value="UniProtKB-KW"/>
</dbReference>
<dbReference type="InterPro" id="IPR001584">
    <property type="entry name" value="Integrase_cat-core"/>
</dbReference>
<evidence type="ECO:0000313" key="2">
    <source>
        <dbReference type="EMBL" id="GJT75266.1"/>
    </source>
</evidence>
<dbReference type="PANTHER" id="PTHR37984">
    <property type="entry name" value="PROTEIN CBG26694"/>
    <property type="match status" value="1"/>
</dbReference>
<keyword evidence="2" id="KW-0548">Nucleotidyltransferase</keyword>
<dbReference type="PROSITE" id="PS50994">
    <property type="entry name" value="INTEGRASE"/>
    <property type="match status" value="1"/>
</dbReference>
<dbReference type="SUPFAM" id="SSF53098">
    <property type="entry name" value="Ribonuclease H-like"/>
    <property type="match status" value="1"/>
</dbReference>
<dbReference type="EMBL" id="BQNB010018516">
    <property type="protein sequence ID" value="GJT75266.1"/>
    <property type="molecule type" value="Genomic_DNA"/>
</dbReference>
<comment type="caution">
    <text evidence="2">The sequence shown here is derived from an EMBL/GenBank/DDBJ whole genome shotgun (WGS) entry which is preliminary data.</text>
</comment>
<dbReference type="PANTHER" id="PTHR37984:SF5">
    <property type="entry name" value="PROTEIN NYNRIN-LIKE"/>
    <property type="match status" value="1"/>
</dbReference>
<accession>A0ABQ5GJA3</accession>
<gene>
    <name evidence="2" type="ORF">Tco_1041991</name>
</gene>
<keyword evidence="2" id="KW-0695">RNA-directed DNA polymerase</keyword>
<dbReference type="InterPro" id="IPR050951">
    <property type="entry name" value="Retrovirus_Pol_polyprotein"/>
</dbReference>
<dbReference type="InterPro" id="IPR036397">
    <property type="entry name" value="RNaseH_sf"/>
</dbReference>
<dbReference type="Gene3D" id="3.30.420.10">
    <property type="entry name" value="Ribonuclease H-like superfamily/Ribonuclease H"/>
    <property type="match status" value="1"/>
</dbReference>
<reference evidence="2" key="2">
    <citation type="submission" date="2022-01" db="EMBL/GenBank/DDBJ databases">
        <authorList>
            <person name="Yamashiro T."/>
            <person name="Shiraishi A."/>
            <person name="Satake H."/>
            <person name="Nakayama K."/>
        </authorList>
    </citation>
    <scope>NUCLEOTIDE SEQUENCE</scope>
</reference>
<proteinExistence type="predicted"/>
<organism evidence="2 3">
    <name type="scientific">Tanacetum coccineum</name>
    <dbReference type="NCBI Taxonomy" id="301880"/>
    <lineage>
        <taxon>Eukaryota</taxon>
        <taxon>Viridiplantae</taxon>
        <taxon>Streptophyta</taxon>
        <taxon>Embryophyta</taxon>
        <taxon>Tracheophyta</taxon>
        <taxon>Spermatophyta</taxon>
        <taxon>Magnoliopsida</taxon>
        <taxon>eudicotyledons</taxon>
        <taxon>Gunneridae</taxon>
        <taxon>Pentapetalae</taxon>
        <taxon>asterids</taxon>
        <taxon>campanulids</taxon>
        <taxon>Asterales</taxon>
        <taxon>Asteraceae</taxon>
        <taxon>Asteroideae</taxon>
        <taxon>Anthemideae</taxon>
        <taxon>Anthemidinae</taxon>
        <taxon>Tanacetum</taxon>
    </lineage>
</organism>
<keyword evidence="3" id="KW-1185">Reference proteome</keyword>